<reference evidence="1 2" key="1">
    <citation type="submission" date="2019-04" db="EMBL/GenBank/DDBJ databases">
        <title>Draft genome of the big-headed turtle Platysternon megacephalum.</title>
        <authorList>
            <person name="Gong S."/>
        </authorList>
    </citation>
    <scope>NUCLEOTIDE SEQUENCE [LARGE SCALE GENOMIC DNA]</scope>
    <source>
        <strain evidence="1">DO16091913</strain>
        <tissue evidence="1">Muscle</tissue>
    </source>
</reference>
<name>A0A4D9F5G8_9SAUR</name>
<dbReference type="STRING" id="55544.A0A4D9F5G8"/>
<proteinExistence type="predicted"/>
<protein>
    <submittedName>
        <fullName evidence="1">Serine/threonine-protein kinase D1</fullName>
    </submittedName>
</protein>
<evidence type="ECO:0000313" key="1">
    <source>
        <dbReference type="EMBL" id="TFK12924.1"/>
    </source>
</evidence>
<dbReference type="AlphaFoldDB" id="A0A4D9F5G8"/>
<keyword evidence="1" id="KW-0808">Transferase</keyword>
<gene>
    <name evidence="1" type="ORF">DR999_PMT03753</name>
</gene>
<organism evidence="1 2">
    <name type="scientific">Platysternon megacephalum</name>
    <name type="common">big-headed turtle</name>
    <dbReference type="NCBI Taxonomy" id="55544"/>
    <lineage>
        <taxon>Eukaryota</taxon>
        <taxon>Metazoa</taxon>
        <taxon>Chordata</taxon>
        <taxon>Craniata</taxon>
        <taxon>Vertebrata</taxon>
        <taxon>Euteleostomi</taxon>
        <taxon>Archelosauria</taxon>
        <taxon>Testudinata</taxon>
        <taxon>Testudines</taxon>
        <taxon>Cryptodira</taxon>
        <taxon>Durocryptodira</taxon>
        <taxon>Testudinoidea</taxon>
        <taxon>Platysternidae</taxon>
        <taxon>Platysternon</taxon>
    </lineage>
</organism>
<dbReference type="EMBL" id="QXTE01000018">
    <property type="protein sequence ID" value="TFK12924.1"/>
    <property type="molecule type" value="Genomic_DNA"/>
</dbReference>
<dbReference type="GO" id="GO:0016301">
    <property type="term" value="F:kinase activity"/>
    <property type="evidence" value="ECO:0007669"/>
    <property type="project" value="UniProtKB-KW"/>
</dbReference>
<reference evidence="1 2" key="2">
    <citation type="submission" date="2019-04" db="EMBL/GenBank/DDBJ databases">
        <title>The genome sequence of big-headed turtle.</title>
        <authorList>
            <person name="Gong S."/>
        </authorList>
    </citation>
    <scope>NUCLEOTIDE SEQUENCE [LARGE SCALE GENOMIC DNA]</scope>
    <source>
        <strain evidence="1">DO16091913</strain>
        <tissue evidence="1">Muscle</tissue>
    </source>
</reference>
<keyword evidence="1" id="KW-0418">Kinase</keyword>
<keyword evidence="2" id="KW-1185">Reference proteome</keyword>
<dbReference type="Proteomes" id="UP000297703">
    <property type="component" value="Unassembled WGS sequence"/>
</dbReference>
<evidence type="ECO:0000313" key="2">
    <source>
        <dbReference type="Proteomes" id="UP000297703"/>
    </source>
</evidence>
<sequence length="82" mass="9130">MTGTLKKAFCSNAELQIVQKLFRNTNVRATESLSSRMCELGAISEDDNVVFIITDDASLSHLKETLKVYQTQVKYEGKSLDG</sequence>
<accession>A0A4D9F5G8</accession>
<comment type="caution">
    <text evidence="1">The sequence shown here is derived from an EMBL/GenBank/DDBJ whole genome shotgun (WGS) entry which is preliminary data.</text>
</comment>